<evidence type="ECO:0000256" key="1">
    <source>
        <dbReference type="SAM" id="SignalP"/>
    </source>
</evidence>
<organism evidence="2 3">
    <name type="scientific">Stegodyphus mimosarum</name>
    <name type="common">African social velvet spider</name>
    <dbReference type="NCBI Taxonomy" id="407821"/>
    <lineage>
        <taxon>Eukaryota</taxon>
        <taxon>Metazoa</taxon>
        <taxon>Ecdysozoa</taxon>
        <taxon>Arthropoda</taxon>
        <taxon>Chelicerata</taxon>
        <taxon>Arachnida</taxon>
        <taxon>Araneae</taxon>
        <taxon>Araneomorphae</taxon>
        <taxon>Entelegynae</taxon>
        <taxon>Eresoidea</taxon>
        <taxon>Eresidae</taxon>
        <taxon>Stegodyphus</taxon>
    </lineage>
</organism>
<dbReference type="AlphaFoldDB" id="A0A087T4S9"/>
<feature type="signal peptide" evidence="1">
    <location>
        <begin position="1"/>
        <end position="17"/>
    </location>
</feature>
<gene>
    <name evidence="2" type="ORF">X975_16281</name>
</gene>
<feature type="non-terminal residue" evidence="2">
    <location>
        <position position="161"/>
    </location>
</feature>
<sequence>MLTTFSLILITTVSIHAADFDEDAKATCMCFTHIFCDLKQYAMALDIIGDNEVAFKHFAFLIAKVARQHDINIDIERIKDRNAWEEYGLPVCKLSEKTKEKLCVDWLKNWTAIVSEVCAEEPEHCDDMCKPAETSFDIALEHYQRGDCTTIGENPFQLKGI</sequence>
<evidence type="ECO:0000313" key="3">
    <source>
        <dbReference type="Proteomes" id="UP000054359"/>
    </source>
</evidence>
<keyword evidence="1" id="KW-0732">Signal</keyword>
<keyword evidence="3" id="KW-1185">Reference proteome</keyword>
<dbReference type="EMBL" id="KK113396">
    <property type="protein sequence ID" value="KFM60118.1"/>
    <property type="molecule type" value="Genomic_DNA"/>
</dbReference>
<reference evidence="2 3" key="1">
    <citation type="submission" date="2013-11" db="EMBL/GenBank/DDBJ databases">
        <title>Genome sequencing of Stegodyphus mimosarum.</title>
        <authorList>
            <person name="Bechsgaard J."/>
        </authorList>
    </citation>
    <scope>NUCLEOTIDE SEQUENCE [LARGE SCALE GENOMIC DNA]</scope>
</reference>
<protein>
    <submittedName>
        <fullName evidence="2">Uncharacterized protein</fullName>
    </submittedName>
</protein>
<proteinExistence type="predicted"/>
<evidence type="ECO:0000313" key="2">
    <source>
        <dbReference type="EMBL" id="KFM60118.1"/>
    </source>
</evidence>
<dbReference type="Proteomes" id="UP000054359">
    <property type="component" value="Unassembled WGS sequence"/>
</dbReference>
<feature type="chain" id="PRO_5001829306" evidence="1">
    <location>
        <begin position="18"/>
        <end position="161"/>
    </location>
</feature>
<accession>A0A087T4S9</accession>
<name>A0A087T4S9_STEMI</name>
<dbReference type="OrthoDB" id="10350163at2759"/>